<feature type="region of interest" description="Disordered" evidence="1">
    <location>
        <begin position="20"/>
        <end position="61"/>
    </location>
</feature>
<gene>
    <name evidence="2" type="ORF">HKW66_Vig0231880</name>
</gene>
<organism evidence="2 3">
    <name type="scientific">Phaseolus angularis</name>
    <name type="common">Azuki bean</name>
    <name type="synonym">Vigna angularis</name>
    <dbReference type="NCBI Taxonomy" id="3914"/>
    <lineage>
        <taxon>Eukaryota</taxon>
        <taxon>Viridiplantae</taxon>
        <taxon>Streptophyta</taxon>
        <taxon>Embryophyta</taxon>
        <taxon>Tracheophyta</taxon>
        <taxon>Spermatophyta</taxon>
        <taxon>Magnoliopsida</taxon>
        <taxon>eudicotyledons</taxon>
        <taxon>Gunneridae</taxon>
        <taxon>Pentapetalae</taxon>
        <taxon>rosids</taxon>
        <taxon>fabids</taxon>
        <taxon>Fabales</taxon>
        <taxon>Fabaceae</taxon>
        <taxon>Papilionoideae</taxon>
        <taxon>50 kb inversion clade</taxon>
        <taxon>NPAAA clade</taxon>
        <taxon>indigoferoid/millettioid clade</taxon>
        <taxon>Phaseoleae</taxon>
        <taxon>Vigna</taxon>
    </lineage>
</organism>
<evidence type="ECO:0000313" key="2">
    <source>
        <dbReference type="EMBL" id="KAG2396912.1"/>
    </source>
</evidence>
<sequence>MWHITLKVDCVRGIMQKRNIERERERRDGARGDEGRRERRLPQRRSETVVAGAPEGESVDRKTVSPALCTYNVDGPIPFLAHVAYYSESGLRAWHNAETKYREREKDETEREAMEGEESGDSLNGDLRRWWSELQKEKV</sequence>
<feature type="compositionally biased region" description="Basic and acidic residues" evidence="1">
    <location>
        <begin position="99"/>
        <end position="114"/>
    </location>
</feature>
<evidence type="ECO:0000313" key="3">
    <source>
        <dbReference type="Proteomes" id="UP000743370"/>
    </source>
</evidence>
<comment type="caution">
    <text evidence="2">The sequence shown here is derived from an EMBL/GenBank/DDBJ whole genome shotgun (WGS) entry which is preliminary data.</text>
</comment>
<feature type="region of interest" description="Disordered" evidence="1">
    <location>
        <begin position="99"/>
        <end position="126"/>
    </location>
</feature>
<protein>
    <submittedName>
        <fullName evidence="2">Uncharacterized protein</fullName>
    </submittedName>
</protein>
<dbReference type="EMBL" id="JABFOF010000005">
    <property type="protein sequence ID" value="KAG2396912.1"/>
    <property type="molecule type" value="Genomic_DNA"/>
</dbReference>
<accession>A0A8T0KDF8</accession>
<dbReference type="Proteomes" id="UP000743370">
    <property type="component" value="Unassembled WGS sequence"/>
</dbReference>
<evidence type="ECO:0000256" key="1">
    <source>
        <dbReference type="SAM" id="MobiDB-lite"/>
    </source>
</evidence>
<dbReference type="AlphaFoldDB" id="A0A8T0KDF8"/>
<reference evidence="2 3" key="1">
    <citation type="submission" date="2020-05" db="EMBL/GenBank/DDBJ databases">
        <title>Vigna angularis (adzuki bean) Var. LongXiaoDou No. 4 denovo assembly.</title>
        <authorList>
            <person name="Xiang H."/>
        </authorList>
    </citation>
    <scope>NUCLEOTIDE SEQUENCE [LARGE SCALE GENOMIC DNA]</scope>
    <source>
        <tissue evidence="2">Leaf</tissue>
    </source>
</reference>
<feature type="compositionally biased region" description="Basic and acidic residues" evidence="1">
    <location>
        <begin position="20"/>
        <end position="47"/>
    </location>
</feature>
<proteinExistence type="predicted"/>
<name>A0A8T0KDF8_PHAAN</name>